<keyword evidence="4" id="KW-1185">Reference proteome</keyword>
<evidence type="ECO:0000313" key="4">
    <source>
        <dbReference type="Proteomes" id="UP000245870"/>
    </source>
</evidence>
<gene>
    <name evidence="3" type="ORF">C7379_11318</name>
</gene>
<reference evidence="3 4" key="1">
    <citation type="submission" date="2018-05" db="EMBL/GenBank/DDBJ databases">
        <title>Genomic Encyclopedia of Type Strains, Phase IV (KMG-IV): sequencing the most valuable type-strain genomes for metagenomic binning, comparative biology and taxonomic classification.</title>
        <authorList>
            <person name="Goeker M."/>
        </authorList>
    </citation>
    <scope>NUCLEOTIDE SEQUENCE [LARGE SCALE GENOMIC DNA]</scope>
    <source>
        <strain evidence="3 4">DSM 100333</strain>
    </source>
</reference>
<organism evidence="3 4">
    <name type="scientific">Hallella colorans</name>
    <dbReference type="NCBI Taxonomy" id="1703337"/>
    <lineage>
        <taxon>Bacteria</taxon>
        <taxon>Pseudomonadati</taxon>
        <taxon>Bacteroidota</taxon>
        <taxon>Bacteroidia</taxon>
        <taxon>Bacteroidales</taxon>
        <taxon>Prevotellaceae</taxon>
        <taxon>Hallella</taxon>
    </lineage>
</organism>
<feature type="region of interest" description="Disordered" evidence="1">
    <location>
        <begin position="214"/>
        <end position="237"/>
    </location>
</feature>
<evidence type="ECO:0000256" key="1">
    <source>
        <dbReference type="SAM" id="MobiDB-lite"/>
    </source>
</evidence>
<name>A0A2U0U6V7_9BACT</name>
<feature type="domain" description="BFN" evidence="2">
    <location>
        <begin position="42"/>
        <end position="174"/>
    </location>
</feature>
<evidence type="ECO:0000313" key="3">
    <source>
        <dbReference type="EMBL" id="PVX53356.1"/>
    </source>
</evidence>
<accession>A0A2U0U6V7</accession>
<protein>
    <recommendedName>
        <fullName evidence="2">BFN domain-containing protein</fullName>
    </recommendedName>
</protein>
<proteinExistence type="predicted"/>
<dbReference type="Proteomes" id="UP000245870">
    <property type="component" value="Unassembled WGS sequence"/>
</dbReference>
<comment type="caution">
    <text evidence="3">The sequence shown here is derived from an EMBL/GenBank/DDBJ whole genome shotgun (WGS) entry which is preliminary data.</text>
</comment>
<sequence length="237" mass="26688">MGLSDMATKMICDRANAPSLLRTFLAPLISQNKRRKYLMIKRVRLIFKSVSEIVGAKNIGLLVLTDSAEMRQVVLPCDERTLQAFAMRIKRTPTVDKLLPEVLTNVVQWQTELRLEVHIDRLRKGKYQAVLSNEDTLDEVPIMAADGVLLSFVTRGDIPVMMAEELFMRQSTVYDDGASGVSLPVNTISDEMLQSALDKAIKNENYEMASDLRDEMNRRKKVSRGDVGSVEPQNGKE</sequence>
<dbReference type="GO" id="GO:0004518">
    <property type="term" value="F:nuclease activity"/>
    <property type="evidence" value="ECO:0007669"/>
    <property type="project" value="InterPro"/>
</dbReference>
<dbReference type="PROSITE" id="PS51658">
    <property type="entry name" value="BFN"/>
    <property type="match status" value="1"/>
</dbReference>
<dbReference type="AlphaFoldDB" id="A0A2U0U6V7"/>
<dbReference type="InterPro" id="IPR003729">
    <property type="entry name" value="Bi_nuclease_dom"/>
</dbReference>
<dbReference type="EMBL" id="QENY01000013">
    <property type="protein sequence ID" value="PVX53356.1"/>
    <property type="molecule type" value="Genomic_DNA"/>
</dbReference>
<evidence type="ECO:0000259" key="2">
    <source>
        <dbReference type="PROSITE" id="PS51658"/>
    </source>
</evidence>